<evidence type="ECO:0000256" key="9">
    <source>
        <dbReference type="RuleBase" id="RU369094"/>
    </source>
</evidence>
<evidence type="ECO:0000313" key="12">
    <source>
        <dbReference type="EMBL" id="KAJ8451902.1"/>
    </source>
</evidence>
<accession>A0A9Q1QRI5</accession>
<feature type="region of interest" description="Disordered" evidence="10">
    <location>
        <begin position="230"/>
        <end position="255"/>
    </location>
</feature>
<dbReference type="EMBL" id="JAKOGI010000007">
    <property type="protein sequence ID" value="KAJ8451902.1"/>
    <property type="molecule type" value="Genomic_DNA"/>
</dbReference>
<evidence type="ECO:0000256" key="5">
    <source>
        <dbReference type="ARBA" id="ARBA00023125"/>
    </source>
</evidence>
<keyword evidence="7 8" id="KW-0539">Nucleus</keyword>
<evidence type="ECO:0000259" key="11">
    <source>
        <dbReference type="PROSITE" id="PS50884"/>
    </source>
</evidence>
<keyword evidence="6 9" id="KW-0804">Transcription</keyword>
<dbReference type="Pfam" id="PF02701">
    <property type="entry name" value="Zn_ribbon_Dof"/>
    <property type="match status" value="1"/>
</dbReference>
<dbReference type="GO" id="GO:0003677">
    <property type="term" value="F:DNA binding"/>
    <property type="evidence" value="ECO:0007669"/>
    <property type="project" value="UniProtKB-UniRule"/>
</dbReference>
<comment type="caution">
    <text evidence="12">The sequence shown here is derived from an EMBL/GenBank/DDBJ whole genome shotgun (WGS) entry which is preliminary data.</text>
</comment>
<dbReference type="InterPro" id="IPR003851">
    <property type="entry name" value="Znf_Dof"/>
</dbReference>
<gene>
    <name evidence="12" type="ORF">Cgig2_007385</name>
</gene>
<keyword evidence="2 8" id="KW-0863">Zinc-finger</keyword>
<dbReference type="PANTHER" id="PTHR31992">
    <property type="entry name" value="DOF ZINC FINGER PROTEIN DOF1.4-RELATED"/>
    <property type="match status" value="1"/>
</dbReference>
<dbReference type="Proteomes" id="UP001153076">
    <property type="component" value="Unassembled WGS sequence"/>
</dbReference>
<dbReference type="GO" id="GO:0003700">
    <property type="term" value="F:DNA-binding transcription factor activity"/>
    <property type="evidence" value="ECO:0007669"/>
    <property type="project" value="UniProtKB-UniRule"/>
</dbReference>
<dbReference type="GO" id="GO:0008270">
    <property type="term" value="F:zinc ion binding"/>
    <property type="evidence" value="ECO:0007669"/>
    <property type="project" value="UniProtKB-KW"/>
</dbReference>
<dbReference type="PANTHER" id="PTHR31992:SF313">
    <property type="entry name" value="DOF ZINC FINGER PROTEIN DOF5.7"/>
    <property type="match status" value="1"/>
</dbReference>
<feature type="region of interest" description="Disordered" evidence="10">
    <location>
        <begin position="1"/>
        <end position="40"/>
    </location>
</feature>
<dbReference type="InterPro" id="IPR045174">
    <property type="entry name" value="Dof"/>
</dbReference>
<name>A0A9Q1QRI5_9CARY</name>
<keyword evidence="4 9" id="KW-0805">Transcription regulation</keyword>
<keyword evidence="5 8" id="KW-0238">DNA-binding</keyword>
<evidence type="ECO:0000256" key="8">
    <source>
        <dbReference type="PROSITE-ProRule" id="PRU00071"/>
    </source>
</evidence>
<evidence type="ECO:0000256" key="1">
    <source>
        <dbReference type="ARBA" id="ARBA00022723"/>
    </source>
</evidence>
<evidence type="ECO:0000256" key="10">
    <source>
        <dbReference type="SAM" id="MobiDB-lite"/>
    </source>
</evidence>
<reference evidence="12" key="1">
    <citation type="submission" date="2022-04" db="EMBL/GenBank/DDBJ databases">
        <title>Carnegiea gigantea Genome sequencing and assembly v2.</title>
        <authorList>
            <person name="Copetti D."/>
            <person name="Sanderson M.J."/>
            <person name="Burquez A."/>
            <person name="Wojciechowski M.F."/>
        </authorList>
    </citation>
    <scope>NUCLEOTIDE SEQUENCE</scope>
    <source>
        <strain evidence="12">SGP5-SGP5p</strain>
        <tissue evidence="12">Aerial part</tissue>
    </source>
</reference>
<dbReference type="GO" id="GO:0005634">
    <property type="term" value="C:nucleus"/>
    <property type="evidence" value="ECO:0007669"/>
    <property type="project" value="UniProtKB-SubCell"/>
</dbReference>
<keyword evidence="3 9" id="KW-0862">Zinc</keyword>
<evidence type="ECO:0000256" key="3">
    <source>
        <dbReference type="ARBA" id="ARBA00022833"/>
    </source>
</evidence>
<proteinExistence type="predicted"/>
<dbReference type="OrthoDB" id="1927254at2759"/>
<evidence type="ECO:0000256" key="4">
    <source>
        <dbReference type="ARBA" id="ARBA00023015"/>
    </source>
</evidence>
<keyword evidence="13" id="KW-1185">Reference proteome</keyword>
<evidence type="ECO:0000256" key="7">
    <source>
        <dbReference type="ARBA" id="ARBA00023242"/>
    </source>
</evidence>
<feature type="compositionally biased region" description="Polar residues" evidence="10">
    <location>
        <begin position="22"/>
        <end position="34"/>
    </location>
</feature>
<comment type="function">
    <text evidence="9">Transcription factor that binds specifically to a 5'-AA[AG]G-3' consensus core sequence.</text>
</comment>
<comment type="subcellular location">
    <subcellularLocation>
        <location evidence="8 9">Nucleus</location>
    </subcellularLocation>
</comment>
<dbReference type="AlphaFoldDB" id="A0A9Q1QRI5"/>
<evidence type="ECO:0000313" key="13">
    <source>
        <dbReference type="Proteomes" id="UP001153076"/>
    </source>
</evidence>
<feature type="domain" description="Dof-type" evidence="11">
    <location>
        <begin position="38"/>
        <end position="92"/>
    </location>
</feature>
<keyword evidence="1 9" id="KW-0479">Metal-binding</keyword>
<evidence type="ECO:0000256" key="6">
    <source>
        <dbReference type="ARBA" id="ARBA00023163"/>
    </source>
</evidence>
<dbReference type="PROSITE" id="PS50884">
    <property type="entry name" value="ZF_DOF_2"/>
    <property type="match status" value="1"/>
</dbReference>
<protein>
    <recommendedName>
        <fullName evidence="9">Dof zinc finger protein</fullName>
    </recommendedName>
</protein>
<organism evidence="12 13">
    <name type="scientific">Carnegiea gigantea</name>
    <dbReference type="NCBI Taxonomy" id="171969"/>
    <lineage>
        <taxon>Eukaryota</taxon>
        <taxon>Viridiplantae</taxon>
        <taxon>Streptophyta</taxon>
        <taxon>Embryophyta</taxon>
        <taxon>Tracheophyta</taxon>
        <taxon>Spermatophyta</taxon>
        <taxon>Magnoliopsida</taxon>
        <taxon>eudicotyledons</taxon>
        <taxon>Gunneridae</taxon>
        <taxon>Pentapetalae</taxon>
        <taxon>Caryophyllales</taxon>
        <taxon>Cactineae</taxon>
        <taxon>Cactaceae</taxon>
        <taxon>Cactoideae</taxon>
        <taxon>Echinocereeae</taxon>
        <taxon>Carnegiea</taxon>
    </lineage>
</organism>
<feature type="compositionally biased region" description="Basic and acidic residues" evidence="10">
    <location>
        <begin position="235"/>
        <end position="250"/>
    </location>
</feature>
<dbReference type="PROSITE" id="PS01361">
    <property type="entry name" value="ZF_DOF_1"/>
    <property type="match status" value="1"/>
</dbReference>
<evidence type="ECO:0000256" key="2">
    <source>
        <dbReference type="ARBA" id="ARBA00022771"/>
    </source>
</evidence>
<sequence length="377" mass="40826">MMSSENIPPPAAPETQTAATGSRKTPAQRSQPHEQQPVKCPRCDSSNTKFCYYNNYSLSQPRHFCKTCRRYWTKGGALRNVPIGGGCRKTKKLRPTTASAASRILSGLNPPGTTEFGPGGGFKFLDPAAAPAMEFQLGGLSLPRLHPATAGVYTQFVSGGPGCVGLDLLGLNYPAPNSSGSGHANTTTSSSVVQEHQISLSSIESLSSINQEMHWKLQQQRLALIYGNPTAEDDQDHHHGDHHQNQKQTEKPAPPTAMNLFQNFEVLNNNNHHSVSKVNDIVATANNGDHHHHQQQQIISCEDGGRKFEVGPTEWFFEQTAYTPSNNTSTPTASEIETSGAHLNGIQTASVSWGHLHQFNGLQSQTLPTAHSSHLAS</sequence>